<dbReference type="eggNOG" id="COG1196">
    <property type="taxonomic scope" value="Bacteria"/>
</dbReference>
<dbReference type="InterPro" id="IPR027417">
    <property type="entry name" value="P-loop_NTPase"/>
</dbReference>
<accession>R4KBI0</accession>
<dbReference type="HOGENOM" id="CLU_005532_0_0_9"/>
<proteinExistence type="predicted"/>
<evidence type="ECO:0000313" key="4">
    <source>
        <dbReference type="Proteomes" id="UP000013520"/>
    </source>
</evidence>
<dbReference type="eggNOG" id="COG4913">
    <property type="taxonomic scope" value="Bacteria"/>
</dbReference>
<dbReference type="KEGG" id="dgi:Desgi_0964"/>
<evidence type="ECO:0000313" key="3">
    <source>
        <dbReference type="EMBL" id="AGL00508.1"/>
    </source>
</evidence>
<sequence length="1388" mass="161997">MRNRWQMNLAGIFNFWYYTDEVQYHLRDGRLILRGTNGSGKSVTMQSFLPLVLDGNKRPARLDPFGSRDRKIDYYLLLEPNSGIHDRIGYLYLEFFHPAQNRYLTIGIGLRARRNAPVNFWGFAITDNRRIGREILLYNQDYSQGQEQKIPLTRSQLENIIGEGGQVVTEQGKYMEMVNKLLFGYNDLHSFQELLDLLLQLRSPKLSKDFKPTTIYEILSNALPPLQDEELRPLSEVLEDMDQINDHLEEVCLHRREAEKLWQVYNRYNKYLLYSRSSQLLQAKKQWDNQQSTVRELDEKLQEIREALQEHNQKLEEHTAQLLETKARHEVLAASEALEIRDKLNLLRQEKERTDQQAARITRSLDYWRAKQDEYERDRERYAGDVLEYAALQKDALDELEAAARECDFARHDVYHRYWDRDIPEDFSQWPNWLNDLDSQHKRISQALEMAKQVDQKKYARDLAEREVGQARQRRDTAEDSYRFEEENFELVQKSYQEQIFAWRKELQELQLSDTELQTILHRLALFPDASYEAVKEPVLEAYNRCHLHLHEQIVQITQQKNQHQAEYERLQNQWQEWKNLKDPEPPRSEARERSRRLRGKGAGGAPLYAVCEFKAQVSEEQKANLEAALQQSGLLDAWVSNQGLAALGAEEEEIWITPQPVLLGNTLADYLRPTPPEDGSVKAEIIDEILRTIRLGNTGGDNVAASVNARGYFQLGALCGKAAPKERAEYIGKETRHRTRLAEMARLEALMDEEQRIIDECTSQITGIEESLTRLAQQKALFPGGADLQDAYTRLAQAKREMGLALEEEKQKVELLRETSRAFQEALAELHDFTQGWTIPPNTRGLNGALEQINWYRQHLGELRSHWSSHRSSLQNLKRCEADLLEAAEKMAEETGDMENLQAALLEINVQIKALEKALQDLGIEDIDRQLSELEQKRRLLEKAIASLNNALSDLKVKQGVEQTKLAAAQELLTEKETALSQARAAWLAEWDRYLLDDWTEIKASQKELPGLYHVAQQVLHRYRDEKYIQKSKDSITNDLLIVFQECRGNLHTYGPELVPDDEHQRNLVLFMRDRHNPLPPHALVQELKATEEEQKLLLSQKDRELYEQIIIHSVGKAIRHRILRAEQWVKQMNILMEQRDTSSGLRLHLKWEPKPAANEKEMDTLQLVSLLKKDSQMLRYQEIEQMIEHFRSRINWAKQEADQHDTLRQWIYRLLDYREWFRFTLYFEKGEQPRRELTDSRFNAMSGGEKALSMYIPLFAATYSRYNDCRPEAPKIISLDEAFAGVDDENMRDMFGLLTQLDFDYMMTSQLLWGCYDTVPRLSVYEIYRPKDTDFVTLFQYYWNGYKRILVDESLGDGDLAEDVEVSGDAAEEDVGGQPNNEGRNA</sequence>
<dbReference type="Proteomes" id="UP000013520">
    <property type="component" value="Chromosome"/>
</dbReference>
<evidence type="ECO:0000256" key="1">
    <source>
        <dbReference type="SAM" id="Coils"/>
    </source>
</evidence>
<dbReference type="NCBIfam" id="TIGR02680">
    <property type="entry name" value="TIGR02680 family protein"/>
    <property type="match status" value="1"/>
</dbReference>
<organism evidence="3 4">
    <name type="scientific">Desulfoscipio gibsoniae DSM 7213</name>
    <dbReference type="NCBI Taxonomy" id="767817"/>
    <lineage>
        <taxon>Bacteria</taxon>
        <taxon>Bacillati</taxon>
        <taxon>Bacillota</taxon>
        <taxon>Clostridia</taxon>
        <taxon>Eubacteriales</taxon>
        <taxon>Desulfallaceae</taxon>
        <taxon>Desulfoscipio</taxon>
    </lineage>
</organism>
<feature type="coiled-coil region" evidence="1">
    <location>
        <begin position="287"/>
        <end position="364"/>
    </location>
</feature>
<feature type="compositionally biased region" description="Acidic residues" evidence="2">
    <location>
        <begin position="1363"/>
        <end position="1377"/>
    </location>
</feature>
<gene>
    <name evidence="3" type="ORF">Desgi_0964</name>
</gene>
<name>R4KBI0_9FIRM</name>
<evidence type="ECO:0000256" key="2">
    <source>
        <dbReference type="SAM" id="MobiDB-lite"/>
    </source>
</evidence>
<dbReference type="STRING" id="767817.Desgi_0964"/>
<dbReference type="EMBL" id="CP003273">
    <property type="protein sequence ID" value="AGL00508.1"/>
    <property type="molecule type" value="Genomic_DNA"/>
</dbReference>
<dbReference type="Gene3D" id="3.40.50.300">
    <property type="entry name" value="P-loop containing nucleotide triphosphate hydrolases"/>
    <property type="match status" value="1"/>
</dbReference>
<feature type="region of interest" description="Disordered" evidence="2">
    <location>
        <begin position="578"/>
        <end position="602"/>
    </location>
</feature>
<dbReference type="InterPro" id="IPR013496">
    <property type="entry name" value="CHP02680"/>
</dbReference>
<feature type="coiled-coil region" evidence="1">
    <location>
        <begin position="789"/>
        <end position="827"/>
    </location>
</feature>
<keyword evidence="1" id="KW-0175">Coiled coil</keyword>
<dbReference type="Pfam" id="PF13558">
    <property type="entry name" value="SbcC_Walker_B"/>
    <property type="match status" value="1"/>
</dbReference>
<feature type="coiled-coil region" evidence="1">
    <location>
        <begin position="875"/>
        <end position="987"/>
    </location>
</feature>
<feature type="compositionally biased region" description="Basic and acidic residues" evidence="2">
    <location>
        <begin position="579"/>
        <end position="593"/>
    </location>
</feature>
<dbReference type="RefSeq" id="WP_006521163.1">
    <property type="nucleotide sequence ID" value="NC_021184.1"/>
</dbReference>
<protein>
    <submittedName>
        <fullName evidence="3">TIGR02680 family protein</fullName>
    </submittedName>
</protein>
<dbReference type="SUPFAM" id="SSF52540">
    <property type="entry name" value="P-loop containing nucleoside triphosphate hydrolases"/>
    <property type="match status" value="1"/>
</dbReference>
<reference evidence="3 4" key="1">
    <citation type="submission" date="2012-01" db="EMBL/GenBank/DDBJ databases">
        <title>Complete sequence of Desulfotomaculum gibsoniae DSM 7213.</title>
        <authorList>
            <consortium name="US DOE Joint Genome Institute"/>
            <person name="Lucas S."/>
            <person name="Han J."/>
            <person name="Lapidus A."/>
            <person name="Cheng J.-F."/>
            <person name="Goodwin L."/>
            <person name="Pitluck S."/>
            <person name="Peters L."/>
            <person name="Ovchinnikova G."/>
            <person name="Teshima H."/>
            <person name="Detter J.C."/>
            <person name="Han C."/>
            <person name="Tapia R."/>
            <person name="Land M."/>
            <person name="Hauser L."/>
            <person name="Kyrpides N."/>
            <person name="Ivanova N."/>
            <person name="Pagani I."/>
            <person name="Parshina S."/>
            <person name="Plugge C."/>
            <person name="Muyzer G."/>
            <person name="Kuever J."/>
            <person name="Ivanova A."/>
            <person name="Nazina T."/>
            <person name="Klenk H.-P."/>
            <person name="Brambilla E."/>
            <person name="Spring S."/>
            <person name="Stams A.F."/>
            <person name="Woyke T."/>
        </authorList>
    </citation>
    <scope>NUCLEOTIDE SEQUENCE [LARGE SCALE GENOMIC DNA]</scope>
    <source>
        <strain evidence="3 4">DSM 7213</strain>
    </source>
</reference>
<feature type="region of interest" description="Disordered" evidence="2">
    <location>
        <begin position="1363"/>
        <end position="1388"/>
    </location>
</feature>
<keyword evidence="4" id="KW-1185">Reference proteome</keyword>